<evidence type="ECO:0000259" key="9">
    <source>
        <dbReference type="Pfam" id="PF01050"/>
    </source>
</evidence>
<keyword evidence="4" id="KW-0547">Nucleotide-binding</keyword>
<dbReference type="SUPFAM" id="SSF51182">
    <property type="entry name" value="RmlC-like cupins"/>
    <property type="match status" value="1"/>
</dbReference>
<evidence type="ECO:0000259" key="8">
    <source>
        <dbReference type="Pfam" id="PF00483"/>
    </source>
</evidence>
<dbReference type="InterPro" id="IPR001538">
    <property type="entry name" value="Man6P_isomerase-2_C"/>
</dbReference>
<dbReference type="PANTHER" id="PTHR46390">
    <property type="entry name" value="MANNOSE-1-PHOSPHATE GUANYLYLTRANSFERASE"/>
    <property type="match status" value="1"/>
</dbReference>
<protein>
    <recommendedName>
        <fullName evidence="2">mannose-1-phosphate guanylyltransferase</fullName>
        <ecNumber evidence="2">2.7.7.13</ecNumber>
    </recommendedName>
</protein>
<dbReference type="GO" id="GO:0004475">
    <property type="term" value="F:mannose-1-phosphate guanylyltransferase (GTP) activity"/>
    <property type="evidence" value="ECO:0007669"/>
    <property type="project" value="UniProtKB-EC"/>
</dbReference>
<dbReference type="Pfam" id="PF01050">
    <property type="entry name" value="MannoseP_isomer"/>
    <property type="match status" value="1"/>
</dbReference>
<keyword evidence="3" id="KW-0808">Transferase</keyword>
<dbReference type="GO" id="GO:0016853">
    <property type="term" value="F:isomerase activity"/>
    <property type="evidence" value="ECO:0007669"/>
    <property type="project" value="UniProtKB-KW"/>
</dbReference>
<dbReference type="InterPro" id="IPR029044">
    <property type="entry name" value="Nucleotide-diphossugar_trans"/>
</dbReference>
<proteinExistence type="inferred from homology"/>
<dbReference type="OrthoDB" id="9806359at2"/>
<dbReference type="EC" id="2.7.7.13" evidence="2"/>
<keyword evidence="5" id="KW-0342">GTP-binding</keyword>
<name>A0A6J4D033_9HELI</name>
<dbReference type="PANTHER" id="PTHR46390:SF1">
    <property type="entry name" value="MANNOSE-1-PHOSPHATE GUANYLYLTRANSFERASE"/>
    <property type="match status" value="1"/>
</dbReference>
<evidence type="ECO:0000256" key="3">
    <source>
        <dbReference type="ARBA" id="ARBA00022695"/>
    </source>
</evidence>
<accession>A0A6J4D033</accession>
<comment type="catalytic activity">
    <reaction evidence="6">
        <text>alpha-D-mannose 1-phosphate + GTP + H(+) = GDP-alpha-D-mannose + diphosphate</text>
        <dbReference type="Rhea" id="RHEA:15229"/>
        <dbReference type="ChEBI" id="CHEBI:15378"/>
        <dbReference type="ChEBI" id="CHEBI:33019"/>
        <dbReference type="ChEBI" id="CHEBI:37565"/>
        <dbReference type="ChEBI" id="CHEBI:57527"/>
        <dbReference type="ChEBI" id="CHEBI:58409"/>
        <dbReference type="EC" id="2.7.7.13"/>
    </reaction>
</comment>
<dbReference type="NCBIfam" id="TIGR01479">
    <property type="entry name" value="GMP_PMI"/>
    <property type="match status" value="1"/>
</dbReference>
<keyword evidence="11" id="KW-0413">Isomerase</keyword>
<feature type="domain" description="Nucleotidyl transferase" evidence="8">
    <location>
        <begin position="4"/>
        <end position="269"/>
    </location>
</feature>
<sequence length="464" mass="52663">MVHVILSGGSGRRLWPLSREHFPKQFLKLYANQSLFALTLARLRDQEARFLVVCNEAHYFHSLEEITQANLEDRTHFLLESASKNTMNSLILAALACDLDEILVVSPTDHLMDIEPFHEALNLALKQAQENQIVFFGVAKEPSSQYGFIECSEVTNGVAKVLGFIEKPSRLEINQCMARAHGDFYINSGIFVFKASVFLKECAKYVPSMLKACEKVYNEARCLPLIIRCTNMQDLQEGSVDTLLWQRCTNLYLVPLRVNWQDVGHFTSLQASLPPSDMQGNTCHNSTLLAKNSSSNYIYSTPDKLVCLLGLTNCVIADTKDALLVASKDHLDSLKDLVEEVGKKNADLLKTYPLQYRPWGSFEVLLERSFFKVKLLEITPHKRLSLQRHKHRSEHWVVVEGVASVIIDSRSFKVLTNESVFIKQGQIHRLGNDTDNPLKILEVQCGTCLDESDIERLEDDYKRI</sequence>
<dbReference type="Gene3D" id="3.90.550.10">
    <property type="entry name" value="Spore Coat Polysaccharide Biosynthesis Protein SpsA, Chain A"/>
    <property type="match status" value="1"/>
</dbReference>
<evidence type="ECO:0000256" key="1">
    <source>
        <dbReference type="ARBA" id="ARBA00006115"/>
    </source>
</evidence>
<keyword evidence="3" id="KW-0548">Nucleotidyltransferase</keyword>
<evidence type="ECO:0000259" key="10">
    <source>
        <dbReference type="Pfam" id="PF22640"/>
    </source>
</evidence>
<feature type="domain" description="MannoseP isomerase/GMP-like beta-helix" evidence="10">
    <location>
        <begin position="294"/>
        <end position="340"/>
    </location>
</feature>
<dbReference type="InterPro" id="IPR006375">
    <property type="entry name" value="Man1P_GuaTrfase/Man6P_Isoase"/>
</dbReference>
<dbReference type="Pfam" id="PF22640">
    <property type="entry name" value="ManC_GMP_beta-helix"/>
    <property type="match status" value="1"/>
</dbReference>
<comment type="similarity">
    <text evidence="1 7">Belongs to the mannose-6-phosphate isomerase type 2 family.</text>
</comment>
<evidence type="ECO:0000313" key="12">
    <source>
        <dbReference type="Proteomes" id="UP000317935"/>
    </source>
</evidence>
<dbReference type="SUPFAM" id="SSF53448">
    <property type="entry name" value="Nucleotide-diphospho-sugar transferases"/>
    <property type="match status" value="1"/>
</dbReference>
<dbReference type="GO" id="GO:0000271">
    <property type="term" value="P:polysaccharide biosynthetic process"/>
    <property type="evidence" value="ECO:0007669"/>
    <property type="project" value="InterPro"/>
</dbReference>
<feature type="domain" description="Mannose-6-phosphate isomerase type II C-terminal" evidence="9">
    <location>
        <begin position="348"/>
        <end position="459"/>
    </location>
</feature>
<reference evidence="11 12" key="1">
    <citation type="submission" date="2019-06" db="EMBL/GenBank/DDBJ databases">
        <title>Complete genome sequence of Helicobacter suis SNTW101c.</title>
        <authorList>
            <person name="Rimbara E."/>
            <person name="Suzuki M."/>
            <person name="Matsui H."/>
            <person name="Nakamura M."/>
            <person name="Mori S."/>
            <person name="Shibayama K."/>
        </authorList>
    </citation>
    <scope>NUCLEOTIDE SEQUENCE [LARGE SCALE GENOMIC DNA]</scope>
    <source>
        <strain evidence="11 12">SNTW101c</strain>
    </source>
</reference>
<dbReference type="InterPro" id="IPR011051">
    <property type="entry name" value="RmlC_Cupin_sf"/>
</dbReference>
<evidence type="ECO:0000256" key="7">
    <source>
        <dbReference type="RuleBase" id="RU004190"/>
    </source>
</evidence>
<evidence type="ECO:0000256" key="4">
    <source>
        <dbReference type="ARBA" id="ARBA00022741"/>
    </source>
</evidence>
<dbReference type="Proteomes" id="UP000317935">
    <property type="component" value="Chromosome"/>
</dbReference>
<dbReference type="InterPro" id="IPR054566">
    <property type="entry name" value="ManC/GMP-like_b-helix"/>
</dbReference>
<dbReference type="AlphaFoldDB" id="A0A6J4D033"/>
<dbReference type="GO" id="GO:0009298">
    <property type="term" value="P:GDP-mannose biosynthetic process"/>
    <property type="evidence" value="ECO:0007669"/>
    <property type="project" value="TreeGrafter"/>
</dbReference>
<dbReference type="InterPro" id="IPR014710">
    <property type="entry name" value="RmlC-like_jellyroll"/>
</dbReference>
<dbReference type="EMBL" id="AP019774">
    <property type="protein sequence ID" value="BCD70795.1"/>
    <property type="molecule type" value="Genomic_DNA"/>
</dbReference>
<evidence type="ECO:0000313" key="11">
    <source>
        <dbReference type="EMBL" id="BCD70795.1"/>
    </source>
</evidence>
<dbReference type="GO" id="GO:0005525">
    <property type="term" value="F:GTP binding"/>
    <property type="evidence" value="ECO:0007669"/>
    <property type="project" value="UniProtKB-KW"/>
</dbReference>
<organism evidence="11 12">
    <name type="scientific">Helicobacter suis</name>
    <dbReference type="NCBI Taxonomy" id="104628"/>
    <lineage>
        <taxon>Bacteria</taxon>
        <taxon>Pseudomonadati</taxon>
        <taxon>Campylobacterota</taxon>
        <taxon>Epsilonproteobacteria</taxon>
        <taxon>Campylobacterales</taxon>
        <taxon>Helicobacteraceae</taxon>
        <taxon>Helicobacter</taxon>
    </lineage>
</organism>
<dbReference type="InterPro" id="IPR005835">
    <property type="entry name" value="NTP_transferase_dom"/>
</dbReference>
<dbReference type="CDD" id="cd02213">
    <property type="entry name" value="cupin_PMI_typeII_C"/>
    <property type="match status" value="1"/>
</dbReference>
<evidence type="ECO:0000256" key="5">
    <source>
        <dbReference type="ARBA" id="ARBA00023134"/>
    </source>
</evidence>
<gene>
    <name evidence="11" type="primary">manC</name>
    <name evidence="11" type="ORF">SNTW_14400</name>
</gene>
<evidence type="ECO:0000256" key="6">
    <source>
        <dbReference type="ARBA" id="ARBA00047343"/>
    </source>
</evidence>
<dbReference type="InterPro" id="IPR051161">
    <property type="entry name" value="Mannose-6P_isomerase_type2"/>
</dbReference>
<dbReference type="Gene3D" id="2.60.120.10">
    <property type="entry name" value="Jelly Rolls"/>
    <property type="match status" value="1"/>
</dbReference>
<evidence type="ECO:0000256" key="2">
    <source>
        <dbReference type="ARBA" id="ARBA00012387"/>
    </source>
</evidence>
<dbReference type="Pfam" id="PF00483">
    <property type="entry name" value="NTP_transferase"/>
    <property type="match status" value="1"/>
</dbReference>